<dbReference type="Gene3D" id="1.20.58.1690">
    <property type="match status" value="1"/>
</dbReference>
<dbReference type="EMBL" id="AUZI01000026">
    <property type="protein sequence ID" value="KID48384.1"/>
    <property type="molecule type" value="Genomic_DNA"/>
</dbReference>
<organism evidence="1 2">
    <name type="scientific">Fusobacterium necrophorum subsp. funduliforme B35</name>
    <dbReference type="NCBI Taxonomy" id="1226633"/>
    <lineage>
        <taxon>Bacteria</taxon>
        <taxon>Fusobacteriati</taxon>
        <taxon>Fusobacteriota</taxon>
        <taxon>Fusobacteriia</taxon>
        <taxon>Fusobacteriales</taxon>
        <taxon>Fusobacteriaceae</taxon>
        <taxon>Fusobacterium</taxon>
    </lineage>
</organism>
<dbReference type="PATRIC" id="fig|1226633.4.peg.2149"/>
<dbReference type="AlphaFoldDB" id="A0A017H349"/>
<dbReference type="InterPro" id="IPR025582">
    <property type="entry name" value="YARHG_dom"/>
</dbReference>
<dbReference type="InterPro" id="IPR038434">
    <property type="entry name" value="YARHG_sf"/>
</dbReference>
<dbReference type="Gene3D" id="2.60.40.3680">
    <property type="match status" value="1"/>
</dbReference>
<evidence type="ECO:0000313" key="1">
    <source>
        <dbReference type="EMBL" id="KID48384.1"/>
    </source>
</evidence>
<accession>A0A017H349</accession>
<dbReference type="OrthoDB" id="105971at2"/>
<proteinExistence type="predicted"/>
<dbReference type="SMART" id="SM01324">
    <property type="entry name" value="YARHG"/>
    <property type="match status" value="1"/>
</dbReference>
<comment type="caution">
    <text evidence="1">The sequence shown here is derived from an EMBL/GenBank/DDBJ whole genome shotgun (WGS) entry which is preliminary data.</text>
</comment>
<protein>
    <submittedName>
        <fullName evidence="1">Uncharacterized protein</fullName>
    </submittedName>
</protein>
<dbReference type="RefSeq" id="WP_039122478.1">
    <property type="nucleotide sequence ID" value="NZ_AOJP01000012.1"/>
</dbReference>
<gene>
    <name evidence="1" type="ORF">C095_10590</name>
</gene>
<sequence>MQKIWRRMGIFGLLFLILNFFSYSNDWEFGSRGEHMVPFKNSRMKIKDEKIMMKLEEDKSGDFRMKVKVRFVFENEEEGKKIIGFVTPEREDNDAEEENAGKDKRLGITNFLSKVNGKTVLTQQKALQDILSKGILDKEAWEEYQEKKYWKSDVYYLEAPFFKGENVVEHEYYYTGSYGIFEKEFAYILTTISKWQDQRVENFELLLDMKNAYVALPYTFWKNHKKIEWEMLGEGKSVEVEEGEKQKRVYLRMKNGVIRYRAKNFSPDKEFHAVVITDSRGTVGRVSNPKNSKYILHDKLTELLLRMQMEDREFYREDLEKLTENELEILRNYPYAFAGYDFSRKDLKAYFSQFVWYLPLGTKVPIKEEEVISVVDNIKKGRE</sequence>
<evidence type="ECO:0000313" key="2">
    <source>
        <dbReference type="Proteomes" id="UP000031184"/>
    </source>
</evidence>
<reference evidence="1 2" key="1">
    <citation type="submission" date="2013-08" db="EMBL/GenBank/DDBJ databases">
        <title>An opportunistic ruminal bacterium that causes liver abscesses in cattle.</title>
        <authorList>
            <person name="Benahmed F.H."/>
            <person name="Rasmussen M."/>
            <person name="Harbottle H."/>
            <person name="Soppet D."/>
            <person name="Nagaraja T.G."/>
            <person name="Davidson M."/>
        </authorList>
    </citation>
    <scope>NUCLEOTIDE SEQUENCE [LARGE SCALE GENOMIC DNA]</scope>
    <source>
        <strain evidence="1 2">B35</strain>
    </source>
</reference>
<dbReference type="Pfam" id="PF13308">
    <property type="entry name" value="YARHG"/>
    <property type="match status" value="1"/>
</dbReference>
<name>A0A017H349_9FUSO</name>
<dbReference type="Proteomes" id="UP000031184">
    <property type="component" value="Unassembled WGS sequence"/>
</dbReference>